<dbReference type="SUPFAM" id="SSF51569">
    <property type="entry name" value="Aldolase"/>
    <property type="match status" value="1"/>
</dbReference>
<dbReference type="EMBL" id="CADCWE010000044">
    <property type="protein sequence ID" value="CAA9528962.1"/>
    <property type="molecule type" value="Genomic_DNA"/>
</dbReference>
<dbReference type="GO" id="GO:0008270">
    <property type="term" value="F:zinc ion binding"/>
    <property type="evidence" value="ECO:0007669"/>
    <property type="project" value="InterPro"/>
</dbReference>
<proteinExistence type="predicted"/>
<dbReference type="Pfam" id="PF01116">
    <property type="entry name" value="F_bP_aldolase"/>
    <property type="match status" value="1"/>
</dbReference>
<protein>
    <recommendedName>
        <fullName evidence="2">Aldolase</fullName>
    </recommendedName>
</protein>
<accession>A0A6J4TRA3</accession>
<dbReference type="InterPro" id="IPR013785">
    <property type="entry name" value="Aldolase_TIM"/>
</dbReference>
<dbReference type="PANTHER" id="PTHR30304:SF0">
    <property type="entry name" value="D-TAGATOSE-1,6-BISPHOSPHATE ALDOLASE SUBUNIT GATY-RELATED"/>
    <property type="match status" value="1"/>
</dbReference>
<gene>
    <name evidence="1" type="ORF">AVDCRST_MAG73-747</name>
</gene>
<dbReference type="PANTHER" id="PTHR30304">
    <property type="entry name" value="D-TAGATOSE-1,6-BISPHOSPHATE ALDOLASE"/>
    <property type="match status" value="1"/>
</dbReference>
<dbReference type="GO" id="GO:0016832">
    <property type="term" value="F:aldehyde-lyase activity"/>
    <property type="evidence" value="ECO:0007669"/>
    <property type="project" value="InterPro"/>
</dbReference>
<organism evidence="1">
    <name type="scientific">uncultured Thermomicrobiales bacterium</name>
    <dbReference type="NCBI Taxonomy" id="1645740"/>
    <lineage>
        <taxon>Bacteria</taxon>
        <taxon>Pseudomonadati</taxon>
        <taxon>Thermomicrobiota</taxon>
        <taxon>Thermomicrobia</taxon>
        <taxon>Thermomicrobiales</taxon>
        <taxon>environmental samples</taxon>
    </lineage>
</organism>
<evidence type="ECO:0000313" key="1">
    <source>
        <dbReference type="EMBL" id="CAA9528962.1"/>
    </source>
</evidence>
<evidence type="ECO:0008006" key="2">
    <source>
        <dbReference type="Google" id="ProtNLM"/>
    </source>
</evidence>
<dbReference type="GO" id="GO:0005975">
    <property type="term" value="P:carbohydrate metabolic process"/>
    <property type="evidence" value="ECO:0007669"/>
    <property type="project" value="InterPro"/>
</dbReference>
<reference evidence="1" key="1">
    <citation type="submission" date="2020-02" db="EMBL/GenBank/DDBJ databases">
        <authorList>
            <person name="Meier V. D."/>
        </authorList>
    </citation>
    <scope>NUCLEOTIDE SEQUENCE</scope>
    <source>
        <strain evidence="1">AVDCRST_MAG73</strain>
    </source>
</reference>
<name>A0A6J4TRA3_9BACT</name>
<dbReference type="InterPro" id="IPR000771">
    <property type="entry name" value="FBA_II"/>
</dbReference>
<sequence length="491" mass="52259">MSVVAGSEPGLGLRPYEDVAALRRGLDGIATLHDDGVAISDEAGFRGEAIDRVVASAVFGDDALKTTARWLIRVAAPQLGAFPASIHDLYLAAGRGEYANATAPAINVRGLTYDVARTIFRAAQATDTKIVLFEIARSEMGYTEQRPAEYAAAVLAAAIKQHHRGPVFIQGDHFQASAGAYAKNPEAEIKAVRDLAQEAIAAGFYNIDVDASTLVDLSLPTQAEQQRRNYAHSAELTAAIRSFEPDGVTVSVGGEIGEVGKDNSTVADLHGFMDGYLPELKRLGDETGRTLTGISKISVQTGTSHGGVVLPDGSMADVSVDFGTLAELSRAAREDYQLGGAVQHGASTLPESAFGRFAEANAIEVHLATAFQNTMLDSAAFPADLKERIYAHLDANHGDERKSDQTDAQFYYTARKRAFGPFKRELWNLPEETRSAIMADLEPVFALIMRNLGVAGSAALVDRIVRPVDVPVPSPAQAGALVHSELTGEGE</sequence>
<dbReference type="AlphaFoldDB" id="A0A6J4TRA3"/>
<dbReference type="InterPro" id="IPR050246">
    <property type="entry name" value="Class_II_FBP_aldolase"/>
</dbReference>
<dbReference type="Gene3D" id="3.20.20.70">
    <property type="entry name" value="Aldolase class I"/>
    <property type="match status" value="1"/>
</dbReference>